<reference evidence="2" key="1">
    <citation type="submission" date="2011-07" db="EMBL/GenBank/DDBJ databases">
        <title>RRP15-like protein identification from Epinephelus bruneus.</title>
        <authorList>
            <person name="Harikrishnan R."/>
            <person name="Kim J.-S."/>
            <person name="Heo M.-S."/>
        </authorList>
    </citation>
    <scope>NUCLEOTIDE SEQUENCE</scope>
</reference>
<proteinExistence type="evidence at transcript level"/>
<sequence>MCSCLETTSSLTSSMTMTRMILKEGAMLKSLTEQAMEREMTKMVKKGVIGRRQRMKTERRMRGEMTAMPILGGLRPWQRSWRRKPPRAKAASW</sequence>
<name>G1FKN7_EPIBR</name>
<protein>
    <submittedName>
        <fullName evidence="2">RRP15-like protein</fullName>
    </submittedName>
</protein>
<feature type="non-terminal residue" evidence="2">
    <location>
        <position position="93"/>
    </location>
</feature>
<feature type="region of interest" description="Disordered" evidence="1">
    <location>
        <begin position="48"/>
        <end position="69"/>
    </location>
</feature>
<accession>G1FKN7</accession>
<dbReference type="AlphaFoldDB" id="G1FKN7"/>
<organism evidence="2">
    <name type="scientific">Epinephelus bruneus</name>
    <name type="common">Longtooth grouper</name>
    <dbReference type="NCBI Taxonomy" id="323802"/>
    <lineage>
        <taxon>Eukaryota</taxon>
        <taxon>Metazoa</taxon>
        <taxon>Chordata</taxon>
        <taxon>Craniata</taxon>
        <taxon>Vertebrata</taxon>
        <taxon>Euteleostomi</taxon>
        <taxon>Actinopterygii</taxon>
        <taxon>Neopterygii</taxon>
        <taxon>Teleostei</taxon>
        <taxon>Neoteleostei</taxon>
        <taxon>Acanthomorphata</taxon>
        <taxon>Eupercaria</taxon>
        <taxon>Perciformes</taxon>
        <taxon>Serranoidei</taxon>
        <taxon>Serranidae</taxon>
        <taxon>Epinephelinae</taxon>
        <taxon>Epinephelini</taxon>
        <taxon>Epinephelus</taxon>
    </lineage>
</organism>
<evidence type="ECO:0000256" key="1">
    <source>
        <dbReference type="SAM" id="MobiDB-lite"/>
    </source>
</evidence>
<evidence type="ECO:0000313" key="2">
    <source>
        <dbReference type="EMBL" id="AEM37740.1"/>
    </source>
</evidence>
<dbReference type="EMBL" id="JN216995">
    <property type="protein sequence ID" value="AEM37740.1"/>
    <property type="molecule type" value="mRNA"/>
</dbReference>